<keyword evidence="1" id="KW-1133">Transmembrane helix</keyword>
<protein>
    <submittedName>
        <fullName evidence="2">Uncharacterized protein</fullName>
    </submittedName>
</protein>
<evidence type="ECO:0000313" key="2">
    <source>
        <dbReference type="EMBL" id="SUZ86607.1"/>
    </source>
</evidence>
<evidence type="ECO:0000256" key="1">
    <source>
        <dbReference type="SAM" id="Phobius"/>
    </source>
</evidence>
<feature type="transmembrane region" description="Helical" evidence="1">
    <location>
        <begin position="12"/>
        <end position="34"/>
    </location>
</feature>
<sequence length="36" mass="4242">MIKMKEMIKIVGWSVTGLLITLFISSPNVFHYWINM</sequence>
<dbReference type="EMBL" id="UINC01001690">
    <property type="protein sequence ID" value="SUZ86607.1"/>
    <property type="molecule type" value="Genomic_DNA"/>
</dbReference>
<keyword evidence="1" id="KW-0812">Transmembrane</keyword>
<proteinExistence type="predicted"/>
<name>A0A381R9T3_9ZZZZ</name>
<keyword evidence="1" id="KW-0472">Membrane</keyword>
<accession>A0A381R9T3</accession>
<gene>
    <name evidence="2" type="ORF">METZ01_LOCUS39461</name>
</gene>
<reference evidence="2" key="1">
    <citation type="submission" date="2018-05" db="EMBL/GenBank/DDBJ databases">
        <authorList>
            <person name="Lanie J.A."/>
            <person name="Ng W.-L."/>
            <person name="Kazmierczak K.M."/>
            <person name="Andrzejewski T.M."/>
            <person name="Davidsen T.M."/>
            <person name="Wayne K.J."/>
            <person name="Tettelin H."/>
            <person name="Glass J.I."/>
            <person name="Rusch D."/>
            <person name="Podicherti R."/>
            <person name="Tsui H.-C.T."/>
            <person name="Winkler M.E."/>
        </authorList>
    </citation>
    <scope>NUCLEOTIDE SEQUENCE</scope>
</reference>
<organism evidence="2">
    <name type="scientific">marine metagenome</name>
    <dbReference type="NCBI Taxonomy" id="408172"/>
    <lineage>
        <taxon>unclassified sequences</taxon>
        <taxon>metagenomes</taxon>
        <taxon>ecological metagenomes</taxon>
    </lineage>
</organism>
<dbReference type="AlphaFoldDB" id="A0A381R9T3"/>